<organism evidence="1 2">
    <name type="scientific">Paenibacillus aurantius</name>
    <dbReference type="NCBI Taxonomy" id="2918900"/>
    <lineage>
        <taxon>Bacteria</taxon>
        <taxon>Bacillati</taxon>
        <taxon>Bacillota</taxon>
        <taxon>Bacilli</taxon>
        <taxon>Bacillales</taxon>
        <taxon>Paenibacillaceae</taxon>
        <taxon>Paenibacillus</taxon>
    </lineage>
</organism>
<dbReference type="KEGG" id="paun:MJA45_09410"/>
<sequence>MKVMTIYAHPADTITNCGGTLALHAKRGDEVVALILTHGGRLHPNKYAEEWRKENPDPAIVQAGLEDIALNKRRELERAAEHIGISKLILLDYDDNYSTVQEDIVNRIAEELSKERPDVVICDYPMNPAIHNPHTLATQMAFAALSKVSLYLRNLDGHEEFQVKQIFLTTLPVSPMDGLSLNGLRNDVFVDITPVVGEKVRAMDEFKSQGYSGLFARKLIESFNGEYGRAAGVNYAEGFYRVYNETHDHLPLTEAAKRSDLLTRHLTYSTMNLRAMYPVAEES</sequence>
<proteinExistence type="predicted"/>
<evidence type="ECO:0000313" key="1">
    <source>
        <dbReference type="EMBL" id="WNQ13220.1"/>
    </source>
</evidence>
<dbReference type="AlphaFoldDB" id="A0AA96LJG1"/>
<dbReference type="GO" id="GO:0016811">
    <property type="term" value="F:hydrolase activity, acting on carbon-nitrogen (but not peptide) bonds, in linear amides"/>
    <property type="evidence" value="ECO:0007669"/>
    <property type="project" value="TreeGrafter"/>
</dbReference>
<evidence type="ECO:0000313" key="2">
    <source>
        <dbReference type="Proteomes" id="UP001305702"/>
    </source>
</evidence>
<reference evidence="1 2" key="1">
    <citation type="submission" date="2022-02" db="EMBL/GenBank/DDBJ databases">
        <title>Paenibacillus sp. MBLB1776 Whole Genome Shotgun Sequencing.</title>
        <authorList>
            <person name="Hwang C.Y."/>
            <person name="Cho E.-S."/>
            <person name="Seo M.-J."/>
        </authorList>
    </citation>
    <scope>NUCLEOTIDE SEQUENCE [LARGE SCALE GENOMIC DNA]</scope>
    <source>
        <strain evidence="1 2">MBLB1776</strain>
    </source>
</reference>
<keyword evidence="2" id="KW-1185">Reference proteome</keyword>
<dbReference type="EMBL" id="CP130318">
    <property type="protein sequence ID" value="WNQ13220.1"/>
    <property type="molecule type" value="Genomic_DNA"/>
</dbReference>
<dbReference type="RefSeq" id="WP_315607000.1">
    <property type="nucleotide sequence ID" value="NZ_CP130318.1"/>
</dbReference>
<dbReference type="Gene3D" id="3.40.50.10320">
    <property type="entry name" value="LmbE-like"/>
    <property type="match status" value="1"/>
</dbReference>
<dbReference type="PANTHER" id="PTHR12993">
    <property type="entry name" value="N-ACETYLGLUCOSAMINYL-PHOSPHATIDYLINOSITOL DE-N-ACETYLASE-RELATED"/>
    <property type="match status" value="1"/>
</dbReference>
<dbReference type="Pfam" id="PF02585">
    <property type="entry name" value="PIG-L"/>
    <property type="match status" value="1"/>
</dbReference>
<dbReference type="PANTHER" id="PTHR12993:SF11">
    <property type="entry name" value="N-ACETYLGLUCOSAMINYL-PHOSPHATIDYLINOSITOL DE-N-ACETYLASE"/>
    <property type="match status" value="1"/>
</dbReference>
<name>A0AA96LJG1_9BACL</name>
<dbReference type="InterPro" id="IPR003737">
    <property type="entry name" value="GlcNAc_PI_deacetylase-related"/>
</dbReference>
<dbReference type="InterPro" id="IPR024078">
    <property type="entry name" value="LmbE-like_dom_sf"/>
</dbReference>
<dbReference type="Proteomes" id="UP001305702">
    <property type="component" value="Chromosome"/>
</dbReference>
<accession>A0AA96LJG1</accession>
<dbReference type="SUPFAM" id="SSF102588">
    <property type="entry name" value="LmbE-like"/>
    <property type="match status" value="1"/>
</dbReference>
<protein>
    <submittedName>
        <fullName evidence="1">PIG-L deacetylase family protein</fullName>
    </submittedName>
</protein>
<gene>
    <name evidence="1" type="ORF">MJA45_09410</name>
</gene>